<keyword evidence="2" id="KW-0378">Hydrolase</keyword>
<sequence>MNAARFNFGALVRKVTLYQCIVMFPYWDVKPRPLQAVFKRCSYLEEVSFIRHPCCDDSIGYLDNDRWWERMSGPESNPFWILPKLVFPALQAHAPATALRKLDLASFDCWDDSDLDSDADVREMHVAIHSLILVSPRLTSLALPHYRAPTKKLPSLPYLDELYLDFCGHAPKPSSRAVWMWDLPRLRSLTVSTNELPTIALEELGRSLVYLHVSSSTPCTGAGFAQLSRLCPLLEHFIFYPQVHTPEGICALFDLGEPLHNLRHLDIWLRGVADTQAWTPSDAASLLAHMRARAAPALESARGLLAVTPLPRDLPVICHPSMLTQDEDGARADRTRFACVRDVWMAQTAWAVQPVGDWWLDDGMWLGPDPDAESKGDMSNRGEESESGPEDWGWLSESESDDEPQQRRRRIVRRAERGM</sequence>
<gene>
    <name evidence="2" type="primary">Q6PT92</name>
</gene>
<dbReference type="AlphaFoldDB" id="A0A5K1K6W0"/>
<dbReference type="Gene3D" id="3.80.10.10">
    <property type="entry name" value="Ribonuclease Inhibitor"/>
    <property type="match status" value="1"/>
</dbReference>
<dbReference type="InterPro" id="IPR032675">
    <property type="entry name" value="LRR_dom_sf"/>
</dbReference>
<dbReference type="EC" id="3.5.2.6" evidence="2"/>
<proteinExistence type="predicted"/>
<dbReference type="SUPFAM" id="SSF52047">
    <property type="entry name" value="RNI-like"/>
    <property type="match status" value="1"/>
</dbReference>
<evidence type="ECO:0000313" key="2">
    <source>
        <dbReference type="EMBL" id="VWP01788.1"/>
    </source>
</evidence>
<reference evidence="2" key="1">
    <citation type="submission" date="2019-10" db="EMBL/GenBank/DDBJ databases">
        <authorList>
            <person name="Nor Muhammad N."/>
        </authorList>
    </citation>
    <scope>NUCLEOTIDE SEQUENCE</scope>
</reference>
<feature type="compositionally biased region" description="Basic and acidic residues" evidence="1">
    <location>
        <begin position="372"/>
        <end position="384"/>
    </location>
</feature>
<dbReference type="EMBL" id="LR729662">
    <property type="protein sequence ID" value="VWP01788.1"/>
    <property type="molecule type" value="Genomic_DNA"/>
</dbReference>
<dbReference type="GO" id="GO:0008800">
    <property type="term" value="F:beta-lactamase activity"/>
    <property type="evidence" value="ECO:0007669"/>
    <property type="project" value="UniProtKB-EC"/>
</dbReference>
<protein>
    <submittedName>
        <fullName evidence="2">Beta-lactamase (EC)</fullName>
        <ecNumber evidence="2">3.5.2.6</ecNumber>
    </submittedName>
</protein>
<feature type="region of interest" description="Disordered" evidence="1">
    <location>
        <begin position="363"/>
        <end position="419"/>
    </location>
</feature>
<accession>A0A5K1K6W0</accession>
<name>A0A5K1K6W0_9APHY</name>
<organism evidence="2">
    <name type="scientific">Ganoderma boninense</name>
    <dbReference type="NCBI Taxonomy" id="34458"/>
    <lineage>
        <taxon>Eukaryota</taxon>
        <taxon>Fungi</taxon>
        <taxon>Dikarya</taxon>
        <taxon>Basidiomycota</taxon>
        <taxon>Agaricomycotina</taxon>
        <taxon>Agaricomycetes</taxon>
        <taxon>Polyporales</taxon>
        <taxon>Polyporaceae</taxon>
        <taxon>Ganoderma</taxon>
    </lineage>
</organism>
<evidence type="ECO:0000256" key="1">
    <source>
        <dbReference type="SAM" id="MobiDB-lite"/>
    </source>
</evidence>